<evidence type="ECO:0000256" key="3">
    <source>
        <dbReference type="ARBA" id="ARBA00023027"/>
    </source>
</evidence>
<keyword evidence="5" id="KW-1185">Reference proteome</keyword>
<dbReference type="AlphaFoldDB" id="A0A517P193"/>
<dbReference type="NCBIfam" id="TIGR00557">
    <property type="entry name" value="pdxA"/>
    <property type="match status" value="1"/>
</dbReference>
<dbReference type="SUPFAM" id="SSF53659">
    <property type="entry name" value="Isocitrate/Isopropylmalate dehydrogenase-like"/>
    <property type="match status" value="1"/>
</dbReference>
<dbReference type="Proteomes" id="UP000319817">
    <property type="component" value="Chromosome"/>
</dbReference>
<evidence type="ECO:0000256" key="1">
    <source>
        <dbReference type="ARBA" id="ARBA00022723"/>
    </source>
</evidence>
<proteinExistence type="predicted"/>
<keyword evidence="3" id="KW-0520">NAD</keyword>
<organism evidence="4 5">
    <name type="scientific">Stieleria marina</name>
    <dbReference type="NCBI Taxonomy" id="1930275"/>
    <lineage>
        <taxon>Bacteria</taxon>
        <taxon>Pseudomonadati</taxon>
        <taxon>Planctomycetota</taxon>
        <taxon>Planctomycetia</taxon>
        <taxon>Pirellulales</taxon>
        <taxon>Pirellulaceae</taxon>
        <taxon>Stieleria</taxon>
    </lineage>
</organism>
<name>A0A517P193_9BACT</name>
<gene>
    <name evidence="4" type="primary">pdxA</name>
    <name evidence="4" type="ORF">K239x_51580</name>
</gene>
<dbReference type="GO" id="GO:0051287">
    <property type="term" value="F:NAD binding"/>
    <property type="evidence" value="ECO:0007669"/>
    <property type="project" value="InterPro"/>
</dbReference>
<dbReference type="PANTHER" id="PTHR30004:SF6">
    <property type="entry name" value="D-THREONATE 4-PHOSPHATE DEHYDROGENASE"/>
    <property type="match status" value="1"/>
</dbReference>
<dbReference type="Gene3D" id="3.40.718.10">
    <property type="entry name" value="Isopropylmalate Dehydrogenase"/>
    <property type="match status" value="1"/>
</dbReference>
<dbReference type="PANTHER" id="PTHR30004">
    <property type="entry name" value="4-HYDROXYTHREONINE-4-PHOSPHATE DEHYDROGENASE"/>
    <property type="match status" value="1"/>
</dbReference>
<sequence>MSKIGSSQSLPRIAITVGDVAGVGPELALKCAAIEKIKSRCVPLVFGPKTVLQAIGAKLNLNVPPSIAPTDIAGADSAAIVDAGDITSDQFEIGSVNEHTGRASFQAVDLAITQALLQDVDAIATGPIHKEAWHAAGIQFPGHTELLASRTGTSDFCMMLTSETISCVLATIHIPLADVATLLTTEKVLRAIRQSHIALSRRLGRSPKVTVCGLNPHAGENGLFSHGEETDIIQPAIAQSISDGIEVIGPLPPDTAFTPAMRATTDVYVCMYHDQGLIPLKALAFDDAVNVTLGLPIVRTSVDHGTALDLAGQGKANHQSMIAAIEMAIDLA</sequence>
<keyword evidence="2 4" id="KW-0560">Oxidoreductase</keyword>
<keyword evidence="1" id="KW-0479">Metal-binding</keyword>
<evidence type="ECO:0000313" key="4">
    <source>
        <dbReference type="EMBL" id="QDT13141.1"/>
    </source>
</evidence>
<dbReference type="RefSeq" id="WP_145420929.1">
    <property type="nucleotide sequence ID" value="NZ_CP036526.1"/>
</dbReference>
<dbReference type="GO" id="GO:0050570">
    <property type="term" value="F:4-hydroxythreonine-4-phosphate dehydrogenase activity"/>
    <property type="evidence" value="ECO:0007669"/>
    <property type="project" value="UniProtKB-EC"/>
</dbReference>
<accession>A0A517P193</accession>
<protein>
    <submittedName>
        <fullName evidence="4">4-hydroxythreonine-4-phosphate dehydrogenase</fullName>
        <ecNumber evidence="4">1.1.1.262</ecNumber>
    </submittedName>
</protein>
<dbReference type="InterPro" id="IPR005255">
    <property type="entry name" value="PdxA_fam"/>
</dbReference>
<dbReference type="GO" id="GO:0046872">
    <property type="term" value="F:metal ion binding"/>
    <property type="evidence" value="ECO:0007669"/>
    <property type="project" value="UniProtKB-KW"/>
</dbReference>
<dbReference type="EMBL" id="CP036526">
    <property type="protein sequence ID" value="QDT13141.1"/>
    <property type="molecule type" value="Genomic_DNA"/>
</dbReference>
<dbReference type="EC" id="1.1.1.262" evidence="4"/>
<dbReference type="Pfam" id="PF04166">
    <property type="entry name" value="PdxA"/>
    <property type="match status" value="1"/>
</dbReference>
<reference evidence="4 5" key="1">
    <citation type="submission" date="2019-02" db="EMBL/GenBank/DDBJ databases">
        <title>Deep-cultivation of Planctomycetes and their phenomic and genomic characterization uncovers novel biology.</title>
        <authorList>
            <person name="Wiegand S."/>
            <person name="Jogler M."/>
            <person name="Boedeker C."/>
            <person name="Pinto D."/>
            <person name="Vollmers J."/>
            <person name="Rivas-Marin E."/>
            <person name="Kohn T."/>
            <person name="Peeters S.H."/>
            <person name="Heuer A."/>
            <person name="Rast P."/>
            <person name="Oberbeckmann S."/>
            <person name="Bunk B."/>
            <person name="Jeske O."/>
            <person name="Meyerdierks A."/>
            <person name="Storesund J.E."/>
            <person name="Kallscheuer N."/>
            <person name="Luecker S."/>
            <person name="Lage O.M."/>
            <person name="Pohl T."/>
            <person name="Merkel B.J."/>
            <person name="Hornburger P."/>
            <person name="Mueller R.-W."/>
            <person name="Bruemmer F."/>
            <person name="Labrenz M."/>
            <person name="Spormann A.M."/>
            <person name="Op den Camp H."/>
            <person name="Overmann J."/>
            <person name="Amann R."/>
            <person name="Jetten M.S.M."/>
            <person name="Mascher T."/>
            <person name="Medema M.H."/>
            <person name="Devos D.P."/>
            <person name="Kaster A.-K."/>
            <person name="Ovreas L."/>
            <person name="Rohde M."/>
            <person name="Galperin M.Y."/>
            <person name="Jogler C."/>
        </authorList>
    </citation>
    <scope>NUCLEOTIDE SEQUENCE [LARGE SCALE GENOMIC DNA]</scope>
    <source>
        <strain evidence="4 5">K23_9</strain>
    </source>
</reference>
<evidence type="ECO:0000256" key="2">
    <source>
        <dbReference type="ARBA" id="ARBA00023002"/>
    </source>
</evidence>
<evidence type="ECO:0000313" key="5">
    <source>
        <dbReference type="Proteomes" id="UP000319817"/>
    </source>
</evidence>
<dbReference type="OrthoDB" id="9801783at2"/>